<protein>
    <submittedName>
        <fullName evidence="6">DNA-binding response regulator</fullName>
    </submittedName>
</protein>
<dbReference type="SMART" id="SM00421">
    <property type="entry name" value="HTH_LUXR"/>
    <property type="match status" value="1"/>
</dbReference>
<dbReference type="InterPro" id="IPR011006">
    <property type="entry name" value="CheY-like_superfamily"/>
</dbReference>
<dbReference type="InterPro" id="IPR001789">
    <property type="entry name" value="Sig_transdc_resp-reg_receiver"/>
</dbReference>
<dbReference type="Pfam" id="PF00072">
    <property type="entry name" value="Response_reg"/>
    <property type="match status" value="1"/>
</dbReference>
<evidence type="ECO:0000256" key="1">
    <source>
        <dbReference type="ARBA" id="ARBA00022553"/>
    </source>
</evidence>
<comment type="caution">
    <text evidence="6">The sequence shown here is derived from an EMBL/GenBank/DDBJ whole genome shotgun (WGS) entry which is preliminary data.</text>
</comment>
<name>A0A2N0X5X3_9CORY</name>
<reference evidence="6 7" key="1">
    <citation type="submission" date="2017-12" db="EMBL/GenBank/DDBJ databases">
        <title>Corynebacterium mastitidis 16-1433 Genome.</title>
        <authorList>
            <person name="Gulvik C.A."/>
        </authorList>
    </citation>
    <scope>NUCLEOTIDE SEQUENCE [LARGE SCALE GENOMIC DNA]</scope>
    <source>
        <strain evidence="6 7">16-1433</strain>
    </source>
</reference>
<dbReference type="PROSITE" id="PS50043">
    <property type="entry name" value="HTH_LUXR_2"/>
    <property type="match status" value="1"/>
</dbReference>
<dbReference type="RefSeq" id="WP_101174125.1">
    <property type="nucleotide sequence ID" value="NZ_JAKRKB010000006.1"/>
</dbReference>
<dbReference type="InterPro" id="IPR058245">
    <property type="entry name" value="NreC/VraR/RcsB-like_REC"/>
</dbReference>
<feature type="domain" description="HTH luxR-type" evidence="4">
    <location>
        <begin position="162"/>
        <end position="227"/>
    </location>
</feature>
<dbReference type="GO" id="GO:0003677">
    <property type="term" value="F:DNA binding"/>
    <property type="evidence" value="ECO:0007669"/>
    <property type="project" value="UniProtKB-KW"/>
</dbReference>
<dbReference type="Proteomes" id="UP000233249">
    <property type="component" value="Unassembled WGS sequence"/>
</dbReference>
<evidence type="ECO:0000256" key="2">
    <source>
        <dbReference type="ARBA" id="ARBA00023125"/>
    </source>
</evidence>
<dbReference type="Pfam" id="PF00196">
    <property type="entry name" value="GerE"/>
    <property type="match status" value="1"/>
</dbReference>
<keyword evidence="1 3" id="KW-0597">Phosphoprotein</keyword>
<accession>A0A2N0X5X3</accession>
<dbReference type="CDD" id="cd17535">
    <property type="entry name" value="REC_NarL-like"/>
    <property type="match status" value="1"/>
</dbReference>
<dbReference type="AlphaFoldDB" id="A0A2N0X5X3"/>
<evidence type="ECO:0000313" key="7">
    <source>
        <dbReference type="Proteomes" id="UP000233249"/>
    </source>
</evidence>
<sequence>MVLVSSAFPERGGHIRLLLVDDDPLVLSSLRTYFNTTADIHVVAEAANGVAALKALEDYEIDLVLTDIHMPEMDGIALLQETRKLPEPPVFVAMTGFDTDETMLKTLTGGAAGYIIKSARPQEIISSVRDAMNGGTSVSPQCLSRLVDYIPARELAQQQAQDSKDEIVLSPGEQRVLSLLCDGLSNAEIAAKTSYAESTVKKHVSQLINHFGVNSRLSLVVAAMRTHWGQHPSY</sequence>
<dbReference type="GO" id="GO:0000160">
    <property type="term" value="P:phosphorelay signal transduction system"/>
    <property type="evidence" value="ECO:0007669"/>
    <property type="project" value="InterPro"/>
</dbReference>
<dbReference type="STRING" id="1121365.GCA_000375365_00841"/>
<gene>
    <name evidence="6" type="ORF">CXB45_08970</name>
</gene>
<dbReference type="InterPro" id="IPR039420">
    <property type="entry name" value="WalR-like"/>
</dbReference>
<dbReference type="EMBL" id="PJAF01000028">
    <property type="protein sequence ID" value="PKF68090.1"/>
    <property type="molecule type" value="Genomic_DNA"/>
</dbReference>
<dbReference type="OrthoDB" id="3680166at2"/>
<proteinExistence type="predicted"/>
<evidence type="ECO:0000259" key="5">
    <source>
        <dbReference type="PROSITE" id="PS50110"/>
    </source>
</evidence>
<evidence type="ECO:0000256" key="3">
    <source>
        <dbReference type="PROSITE-ProRule" id="PRU00169"/>
    </source>
</evidence>
<evidence type="ECO:0000313" key="6">
    <source>
        <dbReference type="EMBL" id="PKF68090.1"/>
    </source>
</evidence>
<dbReference type="PANTHER" id="PTHR43214:SF43">
    <property type="entry name" value="TWO-COMPONENT RESPONSE REGULATOR"/>
    <property type="match status" value="1"/>
</dbReference>
<dbReference type="CDD" id="cd06170">
    <property type="entry name" value="LuxR_C_like"/>
    <property type="match status" value="1"/>
</dbReference>
<dbReference type="SMART" id="SM00448">
    <property type="entry name" value="REC"/>
    <property type="match status" value="1"/>
</dbReference>
<dbReference type="PRINTS" id="PR00038">
    <property type="entry name" value="HTHLUXR"/>
</dbReference>
<organism evidence="6 7">
    <name type="scientific">Corynebacterium mastitidis</name>
    <dbReference type="NCBI Taxonomy" id="161890"/>
    <lineage>
        <taxon>Bacteria</taxon>
        <taxon>Bacillati</taxon>
        <taxon>Actinomycetota</taxon>
        <taxon>Actinomycetes</taxon>
        <taxon>Mycobacteriales</taxon>
        <taxon>Corynebacteriaceae</taxon>
        <taxon>Corynebacterium</taxon>
    </lineage>
</organism>
<dbReference type="PANTHER" id="PTHR43214">
    <property type="entry name" value="TWO-COMPONENT RESPONSE REGULATOR"/>
    <property type="match status" value="1"/>
</dbReference>
<dbReference type="Gene3D" id="3.40.50.2300">
    <property type="match status" value="1"/>
</dbReference>
<feature type="domain" description="Response regulatory" evidence="5">
    <location>
        <begin position="16"/>
        <end position="132"/>
    </location>
</feature>
<dbReference type="SUPFAM" id="SSF52172">
    <property type="entry name" value="CheY-like"/>
    <property type="match status" value="1"/>
</dbReference>
<dbReference type="PROSITE" id="PS50110">
    <property type="entry name" value="RESPONSE_REGULATORY"/>
    <property type="match status" value="1"/>
</dbReference>
<dbReference type="GO" id="GO:0006355">
    <property type="term" value="P:regulation of DNA-templated transcription"/>
    <property type="evidence" value="ECO:0007669"/>
    <property type="project" value="InterPro"/>
</dbReference>
<evidence type="ECO:0000259" key="4">
    <source>
        <dbReference type="PROSITE" id="PS50043"/>
    </source>
</evidence>
<keyword evidence="2 6" id="KW-0238">DNA-binding</keyword>
<feature type="modified residue" description="4-aspartylphosphate" evidence="3">
    <location>
        <position position="67"/>
    </location>
</feature>
<dbReference type="InterPro" id="IPR000792">
    <property type="entry name" value="Tscrpt_reg_LuxR_C"/>
</dbReference>